<proteinExistence type="predicted"/>
<dbReference type="AlphaFoldDB" id="A0A0L0C065"/>
<organism evidence="2 3">
    <name type="scientific">Lucilia cuprina</name>
    <name type="common">Green bottle fly</name>
    <name type="synonym">Australian sheep blowfly</name>
    <dbReference type="NCBI Taxonomy" id="7375"/>
    <lineage>
        <taxon>Eukaryota</taxon>
        <taxon>Metazoa</taxon>
        <taxon>Ecdysozoa</taxon>
        <taxon>Arthropoda</taxon>
        <taxon>Hexapoda</taxon>
        <taxon>Insecta</taxon>
        <taxon>Pterygota</taxon>
        <taxon>Neoptera</taxon>
        <taxon>Endopterygota</taxon>
        <taxon>Diptera</taxon>
        <taxon>Brachycera</taxon>
        <taxon>Muscomorpha</taxon>
        <taxon>Oestroidea</taxon>
        <taxon>Calliphoridae</taxon>
        <taxon>Luciliinae</taxon>
        <taxon>Lucilia</taxon>
    </lineage>
</organism>
<dbReference type="OrthoDB" id="8053861at2759"/>
<dbReference type="Proteomes" id="UP000037069">
    <property type="component" value="Unassembled WGS sequence"/>
</dbReference>
<feature type="chain" id="PRO_5005535576" evidence="1">
    <location>
        <begin position="24"/>
        <end position="183"/>
    </location>
</feature>
<keyword evidence="3" id="KW-1185">Reference proteome</keyword>
<evidence type="ECO:0000256" key="1">
    <source>
        <dbReference type="SAM" id="SignalP"/>
    </source>
</evidence>
<evidence type="ECO:0000313" key="2">
    <source>
        <dbReference type="EMBL" id="KNC25668.1"/>
    </source>
</evidence>
<comment type="caution">
    <text evidence="2">The sequence shown here is derived from an EMBL/GenBank/DDBJ whole genome shotgun (WGS) entry which is preliminary data.</text>
</comment>
<name>A0A0L0C065_LUCCU</name>
<keyword evidence="1" id="KW-0732">Signal</keyword>
<evidence type="ECO:0000313" key="3">
    <source>
        <dbReference type="Proteomes" id="UP000037069"/>
    </source>
</evidence>
<sequence>MYIIILSKLLSLSLTFMLKELSAMKCDMGDDLYISLRKRIVERRSVYSTILNFLQNPNINSIFDQNVDITEIKYEMKKLNLRLNHDENSSDSTAGNKINIASDEELEDDNVSIAQKLQNAIDQCKSPIRHIRNTDEDEFNSKLNNEIEMFVSEAMNNIYVGLQITQFRKRTFLCPGSNIEYDR</sequence>
<gene>
    <name evidence="2" type="ORF">FF38_06720</name>
</gene>
<accession>A0A0L0C065</accession>
<feature type="signal peptide" evidence="1">
    <location>
        <begin position="1"/>
        <end position="23"/>
    </location>
</feature>
<reference evidence="2 3" key="1">
    <citation type="journal article" date="2015" name="Nat. Commun.">
        <title>Lucilia cuprina genome unlocks parasitic fly biology to underpin future interventions.</title>
        <authorList>
            <person name="Anstead C.A."/>
            <person name="Korhonen P.K."/>
            <person name="Young N.D."/>
            <person name="Hall R.S."/>
            <person name="Jex A.R."/>
            <person name="Murali S.C."/>
            <person name="Hughes D.S."/>
            <person name="Lee S.F."/>
            <person name="Perry T."/>
            <person name="Stroehlein A.J."/>
            <person name="Ansell B.R."/>
            <person name="Breugelmans B."/>
            <person name="Hofmann A."/>
            <person name="Qu J."/>
            <person name="Dugan S."/>
            <person name="Lee S.L."/>
            <person name="Chao H."/>
            <person name="Dinh H."/>
            <person name="Han Y."/>
            <person name="Doddapaneni H.V."/>
            <person name="Worley K.C."/>
            <person name="Muzny D.M."/>
            <person name="Ioannidis P."/>
            <person name="Waterhouse R.M."/>
            <person name="Zdobnov E.M."/>
            <person name="James P.J."/>
            <person name="Bagnall N.H."/>
            <person name="Kotze A.C."/>
            <person name="Gibbs R.A."/>
            <person name="Richards S."/>
            <person name="Batterham P."/>
            <person name="Gasser R.B."/>
        </authorList>
    </citation>
    <scope>NUCLEOTIDE SEQUENCE [LARGE SCALE GENOMIC DNA]</scope>
    <source>
        <strain evidence="2 3">LS</strain>
        <tissue evidence="2">Full body</tissue>
    </source>
</reference>
<protein>
    <submittedName>
        <fullName evidence="2">Uncharacterized protein</fullName>
    </submittedName>
</protein>
<dbReference type="EMBL" id="JRES01001084">
    <property type="protein sequence ID" value="KNC25668.1"/>
    <property type="molecule type" value="Genomic_DNA"/>
</dbReference>